<accession>A0A9W7E2G2</accession>
<evidence type="ECO:0000313" key="1">
    <source>
        <dbReference type="EMBL" id="GMH62840.1"/>
    </source>
</evidence>
<gene>
    <name evidence="1" type="ORF">TL16_g03565</name>
</gene>
<organism evidence="1 2">
    <name type="scientific">Triparma laevis f. inornata</name>
    <dbReference type="NCBI Taxonomy" id="1714386"/>
    <lineage>
        <taxon>Eukaryota</taxon>
        <taxon>Sar</taxon>
        <taxon>Stramenopiles</taxon>
        <taxon>Ochrophyta</taxon>
        <taxon>Bolidophyceae</taxon>
        <taxon>Parmales</taxon>
        <taxon>Triparmaceae</taxon>
        <taxon>Triparma</taxon>
    </lineage>
</organism>
<sequence length="119" mass="13201">MPHVSGDCQYDLVSATKVKPLFSKVAPDGMLWYCGDEGEEFFLFVKNIGCQERSVVQFKVDNRSMLYNQSLKINNQSKLGILQPEGNFASLKFATPEGADSDDDTPLASAQVGNISFKW</sequence>
<dbReference type="AlphaFoldDB" id="A0A9W7E2G2"/>
<name>A0A9W7E2G2_9STRA</name>
<dbReference type="EMBL" id="BLQM01000095">
    <property type="protein sequence ID" value="GMH62840.1"/>
    <property type="molecule type" value="Genomic_DNA"/>
</dbReference>
<protein>
    <submittedName>
        <fullName evidence="1">Uncharacterized protein</fullName>
    </submittedName>
</protein>
<comment type="caution">
    <text evidence="1">The sequence shown here is derived from an EMBL/GenBank/DDBJ whole genome shotgun (WGS) entry which is preliminary data.</text>
</comment>
<dbReference type="Proteomes" id="UP001162640">
    <property type="component" value="Unassembled WGS sequence"/>
</dbReference>
<proteinExistence type="predicted"/>
<reference evidence="2" key="1">
    <citation type="journal article" date="2023" name="Commun. Biol.">
        <title>Genome analysis of Parmales, the sister group of diatoms, reveals the evolutionary specialization of diatoms from phago-mixotrophs to photoautotrophs.</title>
        <authorList>
            <person name="Ban H."/>
            <person name="Sato S."/>
            <person name="Yoshikawa S."/>
            <person name="Yamada K."/>
            <person name="Nakamura Y."/>
            <person name="Ichinomiya M."/>
            <person name="Sato N."/>
            <person name="Blanc-Mathieu R."/>
            <person name="Endo H."/>
            <person name="Kuwata A."/>
            <person name="Ogata H."/>
        </authorList>
    </citation>
    <scope>NUCLEOTIDE SEQUENCE [LARGE SCALE GENOMIC DNA]</scope>
</reference>
<evidence type="ECO:0000313" key="2">
    <source>
        <dbReference type="Proteomes" id="UP001162640"/>
    </source>
</evidence>